<dbReference type="CDD" id="cd14232">
    <property type="entry name" value="GAT_LSB5"/>
    <property type="match status" value="1"/>
</dbReference>
<proteinExistence type="predicted"/>
<dbReference type="InterPro" id="IPR002014">
    <property type="entry name" value="VHS_dom"/>
</dbReference>
<dbReference type="GO" id="GO:0007034">
    <property type="term" value="P:vacuolar transport"/>
    <property type="evidence" value="ECO:0007669"/>
    <property type="project" value="UniProtKB-ARBA"/>
</dbReference>
<keyword evidence="2" id="KW-0813">Transport</keyword>
<dbReference type="GO" id="GO:0006897">
    <property type="term" value="P:endocytosis"/>
    <property type="evidence" value="ECO:0007669"/>
    <property type="project" value="InterPro"/>
</dbReference>
<evidence type="ECO:0000256" key="3">
    <source>
        <dbReference type="ARBA" id="ARBA00022927"/>
    </source>
</evidence>
<feature type="compositionally biased region" description="Low complexity" evidence="4">
    <location>
        <begin position="433"/>
        <end position="442"/>
    </location>
</feature>
<name>A0A5M9J9U5_MONFR</name>
<dbReference type="InterPro" id="IPR044103">
    <property type="entry name" value="GAT_LSB5"/>
</dbReference>
<dbReference type="InterPro" id="IPR038425">
    <property type="entry name" value="GAT_sf"/>
</dbReference>
<dbReference type="PANTHER" id="PTHR47789:SF1">
    <property type="entry name" value="LAS SEVENTEEN-BINDING PROTEIN 5"/>
    <property type="match status" value="1"/>
</dbReference>
<keyword evidence="3" id="KW-0653">Protein transport</keyword>
<dbReference type="Gene3D" id="1.20.58.160">
    <property type="match status" value="1"/>
</dbReference>
<dbReference type="PANTHER" id="PTHR47789">
    <property type="entry name" value="LAS SEVENTEEN-BINDING PROTEIN 5"/>
    <property type="match status" value="1"/>
</dbReference>
<feature type="compositionally biased region" description="Basic and acidic residues" evidence="4">
    <location>
        <begin position="1"/>
        <end position="10"/>
    </location>
</feature>
<feature type="compositionally biased region" description="Basic and acidic residues" evidence="4">
    <location>
        <begin position="217"/>
        <end position="229"/>
    </location>
</feature>
<feature type="region of interest" description="Disordered" evidence="4">
    <location>
        <begin position="1"/>
        <end position="22"/>
    </location>
</feature>
<comment type="subunit">
    <text evidence="1">Component of the ESCRT-0 complex composed of HSE1 and VPS27.</text>
</comment>
<evidence type="ECO:0000313" key="8">
    <source>
        <dbReference type="Proteomes" id="UP000322873"/>
    </source>
</evidence>
<feature type="compositionally biased region" description="Low complexity" evidence="4">
    <location>
        <begin position="250"/>
        <end position="261"/>
    </location>
</feature>
<dbReference type="GO" id="GO:0043130">
    <property type="term" value="F:ubiquitin binding"/>
    <property type="evidence" value="ECO:0007669"/>
    <property type="project" value="InterPro"/>
</dbReference>
<gene>
    <name evidence="7" type="ORF">EYC84_009811</name>
</gene>
<accession>A0A5M9J9U5</accession>
<evidence type="ECO:0000256" key="4">
    <source>
        <dbReference type="SAM" id="MobiDB-lite"/>
    </source>
</evidence>
<dbReference type="Gene3D" id="1.25.40.90">
    <property type="match status" value="1"/>
</dbReference>
<dbReference type="Pfam" id="PF00790">
    <property type="entry name" value="VHS"/>
    <property type="match status" value="1"/>
</dbReference>
<evidence type="ECO:0000313" key="7">
    <source>
        <dbReference type="EMBL" id="KAA8566011.1"/>
    </source>
</evidence>
<feature type="compositionally biased region" description="Acidic residues" evidence="4">
    <location>
        <begin position="468"/>
        <end position="480"/>
    </location>
</feature>
<sequence length="488" mass="54670">MSSYHDDRGGSGRSAKRKLQRHHIRSYTASCIPSEPQSDYFHRGHVGNLLFGRQKTTQTEELIRIHRKQKQPYTAVTVAIDRLTSDEYKGDDSSGIPDLVEVIKIQSTGPAEAARRLRKKLKYGSEHVQLRALEVLDGLIQNAGARFQRTFADQALLERLRITATSNATDPAVKAKCKELFRSWSANYAGVSGMEAICALYKQLPRTKKVVTQERSKVLRETEENPFHDDELEAPATPGPSQPGPSNAGSSHSRQSSLTTSSRERALSILSPSDKKSKKDKEKDKKKKHKPFNLEAEKETMKTAIAESAVASTNLLNALRHINREQERISENKIALQHFDSCKLLRRKILRYIQYVEAEEWLGGLLHANDELVNALMTYEQLDRSIDADSDSDDDMAEQAHLYKMAELSHAERSHAERSHAERRNSDAATQQLAGLSLGPKSPLSPPRIAHRPAPPTPVRSAHPPAPESEEDDDEDENDPFADRNALD</sequence>
<protein>
    <recommendedName>
        <fullName evidence="9">VHS domain-containing protein</fullName>
    </recommendedName>
</protein>
<dbReference type="VEuPathDB" id="FungiDB:MFRU_022g00300"/>
<dbReference type="PROSITE" id="PS50909">
    <property type="entry name" value="GAT"/>
    <property type="match status" value="1"/>
</dbReference>
<comment type="caution">
    <text evidence="7">The sequence shown here is derived from an EMBL/GenBank/DDBJ whole genome shotgun (WGS) entry which is preliminary data.</text>
</comment>
<feature type="compositionally biased region" description="Basic and acidic residues" evidence="4">
    <location>
        <begin position="410"/>
        <end position="426"/>
    </location>
</feature>
<feature type="region of interest" description="Disordered" evidence="4">
    <location>
        <begin position="410"/>
        <end position="488"/>
    </location>
</feature>
<organism evidence="7 8">
    <name type="scientific">Monilinia fructicola</name>
    <name type="common">Brown rot fungus</name>
    <name type="synonym">Ciboria fructicola</name>
    <dbReference type="NCBI Taxonomy" id="38448"/>
    <lineage>
        <taxon>Eukaryota</taxon>
        <taxon>Fungi</taxon>
        <taxon>Dikarya</taxon>
        <taxon>Ascomycota</taxon>
        <taxon>Pezizomycotina</taxon>
        <taxon>Leotiomycetes</taxon>
        <taxon>Helotiales</taxon>
        <taxon>Sclerotiniaceae</taxon>
        <taxon>Monilinia</taxon>
    </lineage>
</organism>
<dbReference type="EMBL" id="VICG01000013">
    <property type="protein sequence ID" value="KAA8566011.1"/>
    <property type="molecule type" value="Genomic_DNA"/>
</dbReference>
<dbReference type="Proteomes" id="UP000322873">
    <property type="component" value="Unassembled WGS sequence"/>
</dbReference>
<dbReference type="GO" id="GO:0015031">
    <property type="term" value="P:protein transport"/>
    <property type="evidence" value="ECO:0007669"/>
    <property type="project" value="UniProtKB-KW"/>
</dbReference>
<feature type="region of interest" description="Disordered" evidence="4">
    <location>
        <begin position="217"/>
        <end position="296"/>
    </location>
</feature>
<keyword evidence="8" id="KW-1185">Reference proteome</keyword>
<dbReference type="GO" id="GO:0030479">
    <property type="term" value="C:actin cortical patch"/>
    <property type="evidence" value="ECO:0007669"/>
    <property type="project" value="TreeGrafter"/>
</dbReference>
<dbReference type="GO" id="GO:0051666">
    <property type="term" value="P:actin cortical patch localization"/>
    <property type="evidence" value="ECO:0007669"/>
    <property type="project" value="TreeGrafter"/>
</dbReference>
<dbReference type="SMART" id="SM00288">
    <property type="entry name" value="VHS"/>
    <property type="match status" value="1"/>
</dbReference>
<feature type="compositionally biased region" description="Basic and acidic residues" evidence="4">
    <location>
        <begin position="273"/>
        <end position="283"/>
    </location>
</feature>
<evidence type="ECO:0000256" key="1">
    <source>
        <dbReference type="ARBA" id="ARBA00011446"/>
    </source>
</evidence>
<evidence type="ECO:0000259" key="6">
    <source>
        <dbReference type="PROSITE" id="PS50909"/>
    </source>
</evidence>
<dbReference type="CDD" id="cd16980">
    <property type="entry name" value="VHS_Lsb5"/>
    <property type="match status" value="1"/>
</dbReference>
<dbReference type="GO" id="GO:0007015">
    <property type="term" value="P:actin filament organization"/>
    <property type="evidence" value="ECO:0007669"/>
    <property type="project" value="InterPro"/>
</dbReference>
<evidence type="ECO:0000259" key="5">
    <source>
        <dbReference type="PROSITE" id="PS50179"/>
    </source>
</evidence>
<evidence type="ECO:0000256" key="2">
    <source>
        <dbReference type="ARBA" id="ARBA00022448"/>
    </source>
</evidence>
<dbReference type="GO" id="GO:0035091">
    <property type="term" value="F:phosphatidylinositol binding"/>
    <property type="evidence" value="ECO:0007669"/>
    <property type="project" value="InterPro"/>
</dbReference>
<dbReference type="PROSITE" id="PS50179">
    <property type="entry name" value="VHS"/>
    <property type="match status" value="1"/>
</dbReference>
<dbReference type="InterPro" id="IPR045007">
    <property type="entry name" value="LSB5"/>
</dbReference>
<dbReference type="SUPFAM" id="SSF48464">
    <property type="entry name" value="ENTH/VHS domain"/>
    <property type="match status" value="1"/>
</dbReference>
<evidence type="ECO:0008006" key="9">
    <source>
        <dbReference type="Google" id="ProtNLM"/>
    </source>
</evidence>
<dbReference type="AlphaFoldDB" id="A0A5M9J9U5"/>
<dbReference type="InterPro" id="IPR008942">
    <property type="entry name" value="ENTH_VHS"/>
</dbReference>
<feature type="domain" description="GAT" evidence="6">
    <location>
        <begin position="296"/>
        <end position="384"/>
    </location>
</feature>
<dbReference type="SUPFAM" id="SSF89009">
    <property type="entry name" value="GAT-like domain"/>
    <property type="match status" value="1"/>
</dbReference>
<reference evidence="7 8" key="1">
    <citation type="submission" date="2019-06" db="EMBL/GenBank/DDBJ databases">
        <title>Genome Sequence of the Brown Rot Fungal Pathogen Monilinia fructicola.</title>
        <authorList>
            <person name="De Miccolis Angelini R.M."/>
            <person name="Landi L."/>
            <person name="Abate D."/>
            <person name="Pollastro S."/>
            <person name="Romanazzi G."/>
            <person name="Faretra F."/>
        </authorList>
    </citation>
    <scope>NUCLEOTIDE SEQUENCE [LARGE SCALE GENOMIC DNA]</scope>
    <source>
        <strain evidence="7 8">Mfrc123</strain>
    </source>
</reference>
<dbReference type="InterPro" id="IPR004152">
    <property type="entry name" value="GAT_dom"/>
</dbReference>
<feature type="domain" description="VHS" evidence="5">
    <location>
        <begin position="83"/>
        <end position="212"/>
    </location>
</feature>